<dbReference type="EMBL" id="FOQY01000004">
    <property type="protein sequence ID" value="SFI59688.1"/>
    <property type="molecule type" value="Genomic_DNA"/>
</dbReference>
<dbReference type="Pfam" id="PF01063">
    <property type="entry name" value="Aminotran_4"/>
    <property type="match status" value="1"/>
</dbReference>
<evidence type="ECO:0000313" key="2">
    <source>
        <dbReference type="Proteomes" id="UP000199111"/>
    </source>
</evidence>
<dbReference type="RefSeq" id="WP_093886184.1">
    <property type="nucleotide sequence ID" value="NZ_FOQY01000004.1"/>
</dbReference>
<dbReference type="GO" id="GO:0016829">
    <property type="term" value="F:lyase activity"/>
    <property type="evidence" value="ECO:0007669"/>
    <property type="project" value="UniProtKB-KW"/>
</dbReference>
<accession>A0A1I3JI87</accession>
<dbReference type="InterPro" id="IPR001544">
    <property type="entry name" value="Aminotrans_IV"/>
</dbReference>
<dbReference type="GO" id="GO:0008483">
    <property type="term" value="F:transaminase activity"/>
    <property type="evidence" value="ECO:0007669"/>
    <property type="project" value="UniProtKB-KW"/>
</dbReference>
<dbReference type="AlphaFoldDB" id="A0A1I3JI87"/>
<dbReference type="SUPFAM" id="SSF56752">
    <property type="entry name" value="D-aminoacid aminotransferase-like PLP-dependent enzymes"/>
    <property type="match status" value="1"/>
</dbReference>
<protein>
    <submittedName>
        <fullName evidence="1">Branched-chain amino acid aminotransferase/4-amino-4-deoxychorismate lyase</fullName>
    </submittedName>
</protein>
<dbReference type="InterPro" id="IPR043132">
    <property type="entry name" value="BCAT-like_C"/>
</dbReference>
<gene>
    <name evidence="1" type="ORF">SAMN05216275_10426</name>
</gene>
<dbReference type="InterPro" id="IPR036038">
    <property type="entry name" value="Aminotransferase-like"/>
</dbReference>
<reference evidence="2" key="1">
    <citation type="submission" date="2016-10" db="EMBL/GenBank/DDBJ databases">
        <authorList>
            <person name="Varghese N."/>
            <person name="Submissions S."/>
        </authorList>
    </citation>
    <scope>NUCLEOTIDE SEQUENCE [LARGE SCALE GENOMIC DNA]</scope>
    <source>
        <strain evidence="2">CGMCC 4.2126</strain>
    </source>
</reference>
<evidence type="ECO:0000313" key="1">
    <source>
        <dbReference type="EMBL" id="SFI59688.1"/>
    </source>
</evidence>
<keyword evidence="1" id="KW-0032">Aminotransferase</keyword>
<dbReference type="Gene3D" id="3.20.10.10">
    <property type="entry name" value="D-amino Acid Aminotransferase, subunit A, domain 2"/>
    <property type="match status" value="1"/>
</dbReference>
<keyword evidence="1" id="KW-0456">Lyase</keyword>
<dbReference type="GeneID" id="96297215"/>
<keyword evidence="1" id="KW-0808">Transferase</keyword>
<sequence length="285" mass="31201">MTTARPDLAPPTGRRLSWSREASFLPGPGGSAERPAVVDSWLVARGRVRGLALHEQRFQLACSRLVPGLPRSTVRRFLTDVRRELPDEGRWFPRIEAYGGPSPRLALWMRPAPGTGDTVSLWIPQRPDPRTRPGVKGPDLPALAGLRAGARAAGADDALLYAGDGTALEAAHSSIVWWRRDTLCVPAPDLAVLPSVTRVLLEQLAWAWRFRVRAERCSPDELQRVETWTLNALHGIRPVRAWVDSHGRAVEARVSGRAGEWRRALHARALLSHALPAGGKSAAAL</sequence>
<organism evidence="1 2">
    <name type="scientific">Streptosporangium canum</name>
    <dbReference type="NCBI Taxonomy" id="324952"/>
    <lineage>
        <taxon>Bacteria</taxon>
        <taxon>Bacillati</taxon>
        <taxon>Actinomycetota</taxon>
        <taxon>Actinomycetes</taxon>
        <taxon>Streptosporangiales</taxon>
        <taxon>Streptosporangiaceae</taxon>
        <taxon>Streptosporangium</taxon>
    </lineage>
</organism>
<dbReference type="Proteomes" id="UP000199111">
    <property type="component" value="Unassembled WGS sequence"/>
</dbReference>
<name>A0A1I3JI87_9ACTN</name>
<proteinExistence type="predicted"/>
<keyword evidence="2" id="KW-1185">Reference proteome</keyword>